<reference evidence="2 3" key="1">
    <citation type="submission" date="2020-08" db="EMBL/GenBank/DDBJ databases">
        <title>Genomic Encyclopedia of Type Strains, Phase IV (KMG-IV): sequencing the most valuable type-strain genomes for metagenomic binning, comparative biology and taxonomic classification.</title>
        <authorList>
            <person name="Goeker M."/>
        </authorList>
    </citation>
    <scope>NUCLEOTIDE SEQUENCE [LARGE SCALE GENOMIC DNA]</scope>
    <source>
        <strain evidence="2 3">DSM 23958</strain>
    </source>
</reference>
<sequence>MTRTPYPNLRPRPDLHLAGLSRTPHTPTAAQERASLHGLDVQDSDFMAWVEAGGELPESPPEPTR</sequence>
<dbReference type="RefSeq" id="WP_138857410.1">
    <property type="nucleotide sequence ID" value="NZ_CP040709.1"/>
</dbReference>
<comment type="caution">
    <text evidence="2">The sequence shown here is derived from an EMBL/GenBank/DDBJ whole genome shotgun (WGS) entry which is preliminary data.</text>
</comment>
<proteinExistence type="predicted"/>
<organism evidence="2 3">
    <name type="scientific">Inhella inkyongensis</name>
    <dbReference type="NCBI Taxonomy" id="392593"/>
    <lineage>
        <taxon>Bacteria</taxon>
        <taxon>Pseudomonadati</taxon>
        <taxon>Pseudomonadota</taxon>
        <taxon>Betaproteobacteria</taxon>
        <taxon>Burkholderiales</taxon>
        <taxon>Sphaerotilaceae</taxon>
        <taxon>Inhella</taxon>
    </lineage>
</organism>
<dbReference type="AlphaFoldDB" id="A0A840S1A5"/>
<evidence type="ECO:0000256" key="1">
    <source>
        <dbReference type="SAM" id="MobiDB-lite"/>
    </source>
</evidence>
<evidence type="ECO:0000313" key="2">
    <source>
        <dbReference type="EMBL" id="MBB5203543.1"/>
    </source>
</evidence>
<protein>
    <submittedName>
        <fullName evidence="2">Uncharacterized protein</fullName>
    </submittedName>
</protein>
<dbReference type="EMBL" id="JACHHO010000001">
    <property type="protein sequence ID" value="MBB5203543.1"/>
    <property type="molecule type" value="Genomic_DNA"/>
</dbReference>
<evidence type="ECO:0000313" key="3">
    <source>
        <dbReference type="Proteomes" id="UP000554837"/>
    </source>
</evidence>
<name>A0A840S1A5_9BURK</name>
<accession>A0A840S1A5</accession>
<gene>
    <name evidence="2" type="ORF">HNQ51_000836</name>
</gene>
<feature type="region of interest" description="Disordered" evidence="1">
    <location>
        <begin position="1"/>
        <end position="32"/>
    </location>
</feature>
<dbReference type="Proteomes" id="UP000554837">
    <property type="component" value="Unassembled WGS sequence"/>
</dbReference>
<keyword evidence="3" id="KW-1185">Reference proteome</keyword>